<dbReference type="Proteomes" id="UP000683360">
    <property type="component" value="Unassembled WGS sequence"/>
</dbReference>
<dbReference type="SUPFAM" id="SSF50630">
    <property type="entry name" value="Acid proteases"/>
    <property type="match status" value="1"/>
</dbReference>
<organism evidence="13 14">
    <name type="scientific">Mytilus edulis</name>
    <name type="common">Blue mussel</name>
    <dbReference type="NCBI Taxonomy" id="6550"/>
    <lineage>
        <taxon>Eukaryota</taxon>
        <taxon>Metazoa</taxon>
        <taxon>Spiralia</taxon>
        <taxon>Lophotrochozoa</taxon>
        <taxon>Mollusca</taxon>
        <taxon>Bivalvia</taxon>
        <taxon>Autobranchia</taxon>
        <taxon>Pteriomorphia</taxon>
        <taxon>Mytilida</taxon>
        <taxon>Mytiloidea</taxon>
        <taxon>Mytilidae</taxon>
        <taxon>Mytilinae</taxon>
        <taxon>Mytilus</taxon>
    </lineage>
</organism>
<keyword evidence="4" id="KW-0540">Nuclease</keyword>
<dbReference type="FunFam" id="3.30.420.10:FF:000032">
    <property type="entry name" value="Retrovirus-related Pol polyprotein from transposon 297-like Protein"/>
    <property type="match status" value="1"/>
</dbReference>
<dbReference type="GO" id="GO:0004519">
    <property type="term" value="F:endonuclease activity"/>
    <property type="evidence" value="ECO:0007669"/>
    <property type="project" value="UniProtKB-KW"/>
</dbReference>
<feature type="domain" description="Reverse transcriptase" evidence="11">
    <location>
        <begin position="331"/>
        <end position="536"/>
    </location>
</feature>
<evidence type="ECO:0000256" key="3">
    <source>
        <dbReference type="ARBA" id="ARBA00022695"/>
    </source>
</evidence>
<dbReference type="InterPro" id="IPR021109">
    <property type="entry name" value="Peptidase_aspartic_dom_sf"/>
</dbReference>
<dbReference type="InterPro" id="IPR012337">
    <property type="entry name" value="RNaseH-like_sf"/>
</dbReference>
<dbReference type="InterPro" id="IPR016197">
    <property type="entry name" value="Chromo-like_dom_sf"/>
</dbReference>
<dbReference type="InterPro" id="IPR050951">
    <property type="entry name" value="Retrovirus_Pol_polyprotein"/>
</dbReference>
<dbReference type="InterPro" id="IPR036514">
    <property type="entry name" value="SGNH_hydro_sf"/>
</dbReference>
<feature type="compositionally biased region" description="Acidic residues" evidence="8">
    <location>
        <begin position="1196"/>
        <end position="1213"/>
    </location>
</feature>
<dbReference type="InterPro" id="IPR000953">
    <property type="entry name" value="Chromo/chromo_shadow_dom"/>
</dbReference>
<dbReference type="GO" id="GO:0003964">
    <property type="term" value="F:RNA-directed DNA polymerase activity"/>
    <property type="evidence" value="ECO:0007669"/>
    <property type="project" value="UniProtKB-KW"/>
</dbReference>
<dbReference type="GO" id="GO:0015074">
    <property type="term" value="P:DNA integration"/>
    <property type="evidence" value="ECO:0007669"/>
    <property type="project" value="InterPro"/>
</dbReference>
<dbReference type="EC" id="2.7.7.49" evidence="1"/>
<dbReference type="EMBL" id="CAJPWZ010002127">
    <property type="protein sequence ID" value="CAG2230963.1"/>
    <property type="molecule type" value="Genomic_DNA"/>
</dbReference>
<dbReference type="Gene3D" id="3.30.70.270">
    <property type="match status" value="1"/>
</dbReference>
<dbReference type="PANTHER" id="PTHR37984">
    <property type="entry name" value="PROTEIN CBG26694"/>
    <property type="match status" value="1"/>
</dbReference>
<dbReference type="InterPro" id="IPR000477">
    <property type="entry name" value="RT_dom"/>
</dbReference>
<dbReference type="Pfam" id="PF17917">
    <property type="entry name" value="RT_RNaseH"/>
    <property type="match status" value="1"/>
</dbReference>
<dbReference type="PROSITE" id="PS50878">
    <property type="entry name" value="RT_POL"/>
    <property type="match status" value="1"/>
</dbReference>
<gene>
    <name evidence="13" type="ORF">MEDL_43774</name>
</gene>
<dbReference type="Gene3D" id="1.10.340.70">
    <property type="match status" value="1"/>
</dbReference>
<evidence type="ECO:0000259" key="10">
    <source>
        <dbReference type="PROSITE" id="PS50013"/>
    </source>
</evidence>
<dbReference type="SUPFAM" id="SSF56672">
    <property type="entry name" value="DNA/RNA polymerases"/>
    <property type="match status" value="1"/>
</dbReference>
<dbReference type="InterPro" id="IPR043502">
    <property type="entry name" value="DNA/RNA_pol_sf"/>
</dbReference>
<dbReference type="FunFam" id="1.10.340.70:FF:000001">
    <property type="entry name" value="Retrovirus-related Pol polyprotein from transposon gypsy-like Protein"/>
    <property type="match status" value="1"/>
</dbReference>
<evidence type="ECO:0000256" key="7">
    <source>
        <dbReference type="ARBA" id="ARBA00022918"/>
    </source>
</evidence>
<evidence type="ECO:0000256" key="2">
    <source>
        <dbReference type="ARBA" id="ARBA00022679"/>
    </source>
</evidence>
<feature type="compositionally biased region" description="Basic and acidic residues" evidence="8">
    <location>
        <begin position="1140"/>
        <end position="1156"/>
    </location>
</feature>
<feature type="compositionally biased region" description="Acidic residues" evidence="8">
    <location>
        <begin position="1168"/>
        <end position="1179"/>
    </location>
</feature>
<evidence type="ECO:0000256" key="1">
    <source>
        <dbReference type="ARBA" id="ARBA00012493"/>
    </source>
</evidence>
<comment type="caution">
    <text evidence="13">The sequence shown here is derived from an EMBL/GenBank/DDBJ whole genome shotgun (WGS) entry which is preliminary data.</text>
</comment>
<feature type="domain" description="Chromo" evidence="10">
    <location>
        <begin position="1214"/>
        <end position="1263"/>
    </location>
</feature>
<accession>A0A8S3TQ75</accession>
<evidence type="ECO:0000256" key="6">
    <source>
        <dbReference type="ARBA" id="ARBA00022801"/>
    </source>
</evidence>
<keyword evidence="7" id="KW-0695">RNA-directed DNA polymerase</keyword>
<dbReference type="PROSITE" id="PS50013">
    <property type="entry name" value="CHROMO_2"/>
    <property type="match status" value="1"/>
</dbReference>
<dbReference type="CDD" id="cd00024">
    <property type="entry name" value="CD_CSD"/>
    <property type="match status" value="1"/>
</dbReference>
<dbReference type="InterPro" id="IPR001584">
    <property type="entry name" value="Integrase_cat-core"/>
</dbReference>
<evidence type="ECO:0000256" key="4">
    <source>
        <dbReference type="ARBA" id="ARBA00022722"/>
    </source>
</evidence>
<dbReference type="SMR" id="A0A8S3TQ75"/>
<dbReference type="Gene3D" id="2.40.50.40">
    <property type="match status" value="1"/>
</dbReference>
<dbReference type="SUPFAM" id="SSF54160">
    <property type="entry name" value="Chromo domain-like"/>
    <property type="match status" value="1"/>
</dbReference>
<keyword evidence="9" id="KW-0812">Transmembrane</keyword>
<keyword evidence="14" id="KW-1185">Reference proteome</keyword>
<keyword evidence="9" id="KW-0472">Membrane</keyword>
<sequence>MDRNRINIQILDVKTNGLVDHVDTGAAVSCISYDLVKKFENKVRLDRADIPNIYGVGGEKHKVKGKVMLPLNFKGLIIDYSFLVIEDLQHPLILGDDFLLANKANIHYPTRTLYLHEGTVQVALINTQVGNARMAKTITIPGSNMCELPVIIPKKYLNKPVILEPVSYLEKSQLMGACCLVQATRSNSAYVKMQIINPNRDPVTIPRNQVVAMVSHVDIKTLQNLSDVEKQNINTNSVSNLETKQRENQRKKSKLDFDLSSAELTDIEKQKLKKFLDNNRNVFATDLSELGQTNIYQHEIQTTHEIPVRTPPYRTTPVMKEEIQKQVDKLLENNIIKPSTSPYNSSVVLVKKKDNTFRFTIDFRKVNAISKAMFYPLPNLNDVFDTIGAVKPKIWSSLDMAQGYWQIELHPNSRHKSAFVTHNGVYEWNRMPNGLKNSSFTFQMVMSQILQGLNWKNVLVYVDDILIFSENFEEHLTHLNQVFDRLRKANLTLKPSKCHFGVSKVKYLAPILAFPDLSKSFTLTCDASGSAIGYILEQVDENKRERVISYGGRALKNEEKNLTISEKECLAVLEGIKQHKVHLLNNKFTVFTDHKALIWLHKSKDTNSKLGRWALQLQDFDFEIIYKEGKNNQNADAISRIPYPPQSPELKDTNEQDNNDLGENPFPIINSMSQKCSQNENQKISDGYIEMRFEYGHDDPIVASIVENKLDNLSDVAKLQRECPELTDIITFLENGTLPKDEKKAKTVYFDKDNYRLGQDGELIHQWWPRTKGVPRIEAMIEQLVLPKILREDALLSYHDCKAGGGHAGIKKTYAALHLKYYWPGMYQQVYSYVISCDKCQRAKRPAHKQPAPLMPLPVTDTFDRWHMDILTTLPTTKEGYKHILLIVDSFSKWSEAFPLKTQEATEIAHILYNQVFTRFGCPASLTSDRGQNFCSKLIQALCELFQVTRHHTSSYHPQSNSTCERMNSTIGQILRTYCDQNQMNWADLIPSVMMAIRMSPNTESTGFSPYHMVFGKEMNIPFDISVLPKDNMSKSAKEHLHQLIDHLKIVKKVCKQNLEKSQEKSKQYYDKRSKEPNFRVGDRVLLQCMKVPKGLSPKLHAKWIGPYYITNVGQNNTYKLRRMSDHKIVKSRIHANRIKPYEDPRNVREPVRQNNDDLNDNSSQNDDSIDIDKNDDETQLPNNVDDPNLGQDNQNDIDDNDQTQSETDNDSEFLAEKLVAKKKRNGKNYYRVKWVGYKKTTWVAEEDIGEGLLVTRQVLPSFRPFVTTLKVIFMLAVLLNIPQSKANSILRLNYGILFEKQANVHFSNDVWMHTFQIRLPVKKGMKLISPCEGKDFCENFNKLANELNILQLQTTRELNQTITTLKNIIPTKSKNNNRKKKAILGFIGELSKSIFGTATVSDVKLLAQHINALTTRTVKLTKEMAIHSDHQSSFMSIINKRISNIVNEMKDTHDEIDLLQNVIRNNTKALEKLFFTISNTILNTITLNTEVKHKLNDLKLGIFSLVEGKLSPLLIKPATLRKSLKQIEMQLHQKYPGFYIVQKNINYYYSSQNFVYSKKGSDIFIMIKIPIAYKMAKFELFSVTALPVPVNTSLHATQLMDAPEYLALSNDKKTYLPLTSQQIMKCKNYNNNMYCPLLQSFSGSGDSCIVSIFNNDKDKVQSLCDFRFLHNKIMPKIMYLNSSAIVIYKIPQISIDCSGKQIFHEGCDFCIMNIPCQCSIATKLLSYPPSITSCKRSNNITVVHPINLALLQQFFTAKQLIEINGSSTFVEKMSINVPDFKIYNHSYSSFLVKDQQDHLSLKKMAKVAKKEGIIFQDLAEPLLDGQIDIENNWPNLNGTLGLIGTSLASITFIYCIWSFFKIRTLTTTILILERTINAHSASIPSFIFKPETTTTSSVISHMFDQEFNMNHILLIIIGILIIFIGLILFKRRKSKSHFTYLMMEITTGTSCLQVPLIKMPLCPAYWEISMPPSVESLEVVDVQPHIFLLFKSGKCFKEHIRCKEIFVKPGAKLEELANFAYQRLHAVQQPKIVYIMAGIPDICTKTKAPAYEESFYNLEDNDKLLTMKNILSQTRTKLESINCKVVFVTITTMSFHDWNIHRLKCHKTSKLLYLSQYVDMQNQLNSVLHQLNKFITASNEDNNVVTPFLHTYIHKIMGERHYYSYSKLVDGVHPSAALAEKWRKYLKRIMKINERLLME</sequence>
<protein>
    <recommendedName>
        <fullName evidence="1">RNA-directed DNA polymerase</fullName>
        <ecNumber evidence="1">2.7.7.49</ecNumber>
    </recommendedName>
</protein>
<evidence type="ECO:0000256" key="9">
    <source>
        <dbReference type="SAM" id="Phobius"/>
    </source>
</evidence>
<feature type="region of interest" description="Disordered" evidence="8">
    <location>
        <begin position="1135"/>
        <end position="1213"/>
    </location>
</feature>
<dbReference type="SUPFAM" id="SSF53098">
    <property type="entry name" value="Ribonuclease H-like"/>
    <property type="match status" value="1"/>
</dbReference>
<evidence type="ECO:0000259" key="12">
    <source>
        <dbReference type="PROSITE" id="PS50994"/>
    </source>
</evidence>
<dbReference type="Gene3D" id="3.10.10.10">
    <property type="entry name" value="HIV Type 1 Reverse Transcriptase, subunit A, domain 1"/>
    <property type="match status" value="1"/>
</dbReference>
<dbReference type="CDD" id="cd09274">
    <property type="entry name" value="RNase_HI_RT_Ty3"/>
    <property type="match status" value="1"/>
</dbReference>
<name>A0A8S3TQ75_MYTED</name>
<keyword evidence="5" id="KW-0255">Endonuclease</keyword>
<dbReference type="Gene3D" id="3.40.50.1110">
    <property type="entry name" value="SGNH hydrolase"/>
    <property type="match status" value="1"/>
</dbReference>
<dbReference type="InterPro" id="IPR036397">
    <property type="entry name" value="RNaseH_sf"/>
</dbReference>
<evidence type="ECO:0000259" key="11">
    <source>
        <dbReference type="PROSITE" id="PS50878"/>
    </source>
</evidence>
<feature type="region of interest" description="Disordered" evidence="8">
    <location>
        <begin position="636"/>
        <end position="670"/>
    </location>
</feature>
<evidence type="ECO:0000256" key="8">
    <source>
        <dbReference type="SAM" id="MobiDB-lite"/>
    </source>
</evidence>
<dbReference type="Pfam" id="PF17921">
    <property type="entry name" value="Integrase_H2C2"/>
    <property type="match status" value="1"/>
</dbReference>
<dbReference type="SMART" id="SM00298">
    <property type="entry name" value="CHROMO"/>
    <property type="match status" value="1"/>
</dbReference>
<dbReference type="CDD" id="cd00303">
    <property type="entry name" value="retropepsin_like"/>
    <property type="match status" value="1"/>
</dbReference>
<dbReference type="Gene3D" id="2.40.70.10">
    <property type="entry name" value="Acid Proteases"/>
    <property type="match status" value="1"/>
</dbReference>
<feature type="transmembrane region" description="Helical" evidence="9">
    <location>
        <begin position="1912"/>
        <end position="1930"/>
    </location>
</feature>
<keyword evidence="3" id="KW-0548">Nucleotidyltransferase</keyword>
<dbReference type="InterPro" id="IPR043128">
    <property type="entry name" value="Rev_trsase/Diguanyl_cyclase"/>
</dbReference>
<dbReference type="Pfam" id="PF00078">
    <property type="entry name" value="RVT_1"/>
    <property type="match status" value="1"/>
</dbReference>
<keyword evidence="6" id="KW-0378">Hydrolase</keyword>
<dbReference type="Pfam" id="PF00665">
    <property type="entry name" value="rve"/>
    <property type="match status" value="1"/>
</dbReference>
<dbReference type="PANTHER" id="PTHR37984:SF5">
    <property type="entry name" value="PROTEIN NYNRIN-LIKE"/>
    <property type="match status" value="1"/>
</dbReference>
<keyword evidence="2" id="KW-0808">Transferase</keyword>
<dbReference type="SUPFAM" id="SSF52266">
    <property type="entry name" value="SGNH hydrolase"/>
    <property type="match status" value="1"/>
</dbReference>
<evidence type="ECO:0000256" key="5">
    <source>
        <dbReference type="ARBA" id="ARBA00022759"/>
    </source>
</evidence>
<dbReference type="GO" id="GO:0003676">
    <property type="term" value="F:nucleic acid binding"/>
    <property type="evidence" value="ECO:0007669"/>
    <property type="project" value="InterPro"/>
</dbReference>
<dbReference type="InterPro" id="IPR041588">
    <property type="entry name" value="Integrase_H2C2"/>
</dbReference>
<evidence type="ECO:0000313" key="14">
    <source>
        <dbReference type="Proteomes" id="UP000683360"/>
    </source>
</evidence>
<feature type="transmembrane region" description="Helical" evidence="9">
    <location>
        <begin position="1841"/>
        <end position="1861"/>
    </location>
</feature>
<dbReference type="Gene3D" id="3.30.420.10">
    <property type="entry name" value="Ribonuclease H-like superfamily/Ribonuclease H"/>
    <property type="match status" value="1"/>
</dbReference>
<evidence type="ECO:0000313" key="13">
    <source>
        <dbReference type="EMBL" id="CAG2230963.1"/>
    </source>
</evidence>
<proteinExistence type="predicted"/>
<dbReference type="PROSITE" id="PS50994">
    <property type="entry name" value="INTEGRASE"/>
    <property type="match status" value="1"/>
</dbReference>
<dbReference type="CDD" id="cd01647">
    <property type="entry name" value="RT_LTR"/>
    <property type="match status" value="1"/>
</dbReference>
<reference evidence="13" key="1">
    <citation type="submission" date="2021-03" db="EMBL/GenBank/DDBJ databases">
        <authorList>
            <person name="Bekaert M."/>
        </authorList>
    </citation>
    <scope>NUCLEOTIDE SEQUENCE</scope>
</reference>
<feature type="domain" description="Integrase catalytic" evidence="12">
    <location>
        <begin position="852"/>
        <end position="1018"/>
    </location>
</feature>
<dbReference type="InterPro" id="IPR041373">
    <property type="entry name" value="RT_RNaseH"/>
</dbReference>
<keyword evidence="9" id="KW-1133">Transmembrane helix</keyword>
<dbReference type="OrthoDB" id="427129at2759"/>
<dbReference type="GO" id="GO:0016787">
    <property type="term" value="F:hydrolase activity"/>
    <property type="evidence" value="ECO:0007669"/>
    <property type="project" value="UniProtKB-KW"/>
</dbReference>